<dbReference type="RefSeq" id="WP_050024682.1">
    <property type="nucleotide sequence ID" value="NZ_JNFH02000026.1"/>
</dbReference>
<proteinExistence type="inferred from homology"/>
<dbReference type="EC" id="1.1.99.24" evidence="3"/>
<dbReference type="PROSITE" id="PS00913">
    <property type="entry name" value="ADH_IRON_1"/>
    <property type="match status" value="1"/>
</dbReference>
<accession>A0A0F8D5X0</accession>
<dbReference type="AlphaFoldDB" id="A0A0F8D5X0"/>
<dbReference type="EMBL" id="JNFH02000026">
    <property type="protein sequence ID" value="KKF39684.1"/>
    <property type="molecule type" value="Genomic_DNA"/>
</dbReference>
<evidence type="ECO:0000256" key="2">
    <source>
        <dbReference type="ARBA" id="ARBA00010005"/>
    </source>
</evidence>
<dbReference type="Pfam" id="PF25137">
    <property type="entry name" value="ADH_Fe_C"/>
    <property type="match status" value="1"/>
</dbReference>
<evidence type="ECO:0000256" key="3">
    <source>
        <dbReference type="ARBA" id="ARBA00013182"/>
    </source>
</evidence>
<organism evidence="10 11">
    <name type="scientific">Halorubrum saccharovorum</name>
    <dbReference type="NCBI Taxonomy" id="2248"/>
    <lineage>
        <taxon>Archaea</taxon>
        <taxon>Methanobacteriati</taxon>
        <taxon>Methanobacteriota</taxon>
        <taxon>Stenosarchaea group</taxon>
        <taxon>Halobacteria</taxon>
        <taxon>Halobacteriales</taxon>
        <taxon>Haloferacaceae</taxon>
        <taxon>Halorubrum</taxon>
    </lineage>
</organism>
<comment type="catalytic activity">
    <reaction evidence="1">
        <text>(S)-3-hydroxybutanoate + 2-oxoglutarate = (R)-2-hydroxyglutarate + acetoacetate</text>
        <dbReference type="Rhea" id="RHEA:23048"/>
        <dbReference type="ChEBI" id="CHEBI:11047"/>
        <dbReference type="ChEBI" id="CHEBI:13705"/>
        <dbReference type="ChEBI" id="CHEBI:15801"/>
        <dbReference type="ChEBI" id="CHEBI:16810"/>
        <dbReference type="EC" id="1.1.99.24"/>
    </reaction>
</comment>
<name>A0A0F8D5X0_9EURY</name>
<evidence type="ECO:0000256" key="5">
    <source>
        <dbReference type="ARBA" id="ARBA00023002"/>
    </source>
</evidence>
<dbReference type="InterPro" id="IPR001670">
    <property type="entry name" value="ADH_Fe/GldA"/>
</dbReference>
<gene>
    <name evidence="10" type="ORF">FK85_26585</name>
</gene>
<dbReference type="InterPro" id="IPR018211">
    <property type="entry name" value="ADH_Fe_CS"/>
</dbReference>
<evidence type="ECO:0000259" key="9">
    <source>
        <dbReference type="Pfam" id="PF25137"/>
    </source>
</evidence>
<evidence type="ECO:0000259" key="8">
    <source>
        <dbReference type="Pfam" id="PF00465"/>
    </source>
</evidence>
<keyword evidence="6" id="KW-0520">NAD</keyword>
<dbReference type="Pfam" id="PF00465">
    <property type="entry name" value="Fe-ADH"/>
    <property type="match status" value="1"/>
</dbReference>
<dbReference type="PANTHER" id="PTHR11496:SF102">
    <property type="entry name" value="ALCOHOL DEHYDROGENASE 4"/>
    <property type="match status" value="1"/>
</dbReference>
<keyword evidence="5" id="KW-0560">Oxidoreductase</keyword>
<dbReference type="InterPro" id="IPR042157">
    <property type="entry name" value="HOT"/>
</dbReference>
<dbReference type="FunFam" id="3.40.50.1970:FF:000003">
    <property type="entry name" value="Alcohol dehydrogenase, iron-containing"/>
    <property type="match status" value="1"/>
</dbReference>
<comment type="caution">
    <text evidence="10">The sequence shown here is derived from an EMBL/GenBank/DDBJ whole genome shotgun (WGS) entry which is preliminary data.</text>
</comment>
<keyword evidence="11" id="KW-1185">Reference proteome</keyword>
<dbReference type="GO" id="GO:0047988">
    <property type="term" value="F:hydroxyacid-oxoacid transhydrogenase activity"/>
    <property type="evidence" value="ECO:0007669"/>
    <property type="project" value="UniProtKB-EC"/>
</dbReference>
<dbReference type="OrthoDB" id="57329at2157"/>
<feature type="domain" description="Alcohol dehydrogenase iron-type/glycerol dehydrogenase GldA" evidence="8">
    <location>
        <begin position="16"/>
        <end position="185"/>
    </location>
</feature>
<dbReference type="InterPro" id="IPR056798">
    <property type="entry name" value="ADH_Fe_C"/>
</dbReference>
<dbReference type="GO" id="GO:0004022">
    <property type="term" value="F:alcohol dehydrogenase (NAD+) activity"/>
    <property type="evidence" value="ECO:0007669"/>
    <property type="project" value="InterPro"/>
</dbReference>
<protein>
    <recommendedName>
        <fullName evidence="3">hydroxyacid-oxoacid transhydrogenase</fullName>
        <ecNumber evidence="3">1.1.99.24</ecNumber>
    </recommendedName>
</protein>
<dbReference type="CDD" id="cd08190">
    <property type="entry name" value="HOT"/>
    <property type="match status" value="1"/>
</dbReference>
<dbReference type="Proteomes" id="UP000053331">
    <property type="component" value="Unassembled WGS sequence"/>
</dbReference>
<dbReference type="GO" id="GO:0046872">
    <property type="term" value="F:metal ion binding"/>
    <property type="evidence" value="ECO:0007669"/>
    <property type="project" value="InterPro"/>
</dbReference>
<dbReference type="PANTHER" id="PTHR11496">
    <property type="entry name" value="ALCOHOL DEHYDROGENASE"/>
    <property type="match status" value="1"/>
</dbReference>
<evidence type="ECO:0000256" key="1">
    <source>
        <dbReference type="ARBA" id="ARBA00000813"/>
    </source>
</evidence>
<evidence type="ECO:0000313" key="11">
    <source>
        <dbReference type="Proteomes" id="UP000053331"/>
    </source>
</evidence>
<comment type="catalytic activity">
    <reaction evidence="7">
        <text>4-hydroxybutanoate + 2-oxoglutarate = (R)-2-hydroxyglutarate + succinate semialdehyde</text>
        <dbReference type="Rhea" id="RHEA:24734"/>
        <dbReference type="ChEBI" id="CHEBI:15801"/>
        <dbReference type="ChEBI" id="CHEBI:16724"/>
        <dbReference type="ChEBI" id="CHEBI:16810"/>
        <dbReference type="ChEBI" id="CHEBI:57706"/>
        <dbReference type="EC" id="1.1.99.24"/>
    </reaction>
</comment>
<dbReference type="SUPFAM" id="SSF56796">
    <property type="entry name" value="Dehydroquinate synthase-like"/>
    <property type="match status" value="1"/>
</dbReference>
<dbReference type="InterPro" id="IPR039697">
    <property type="entry name" value="Alcohol_dehydrogenase_Fe"/>
</dbReference>
<dbReference type="Gene3D" id="3.40.50.1970">
    <property type="match status" value="1"/>
</dbReference>
<sequence length="410" mass="42412">MVYEPESVWEFSTTGNVTFGLGAAEELEAVVQEYGATNVLVVTDEGVAEAGIVDEVIGPIESGEYTVYDGVEPDPALSTFEEARQVATEVDPDFVVGIGGGSSMDVAKTTSIVHKHGGDILDYIAAPTGRGEDVPGPGVPTACLPTTAGTGSETSPVTVISLPDEDLKVGISSGYQRPDVALVDPGLTVSLPPGPTASSGMDALCHAIEAYVTRRYDAKPAPASRSERPDYNGRSVLTDQFARSAIEHVGTGLRDAVNNGQDLAARRNMALGSLMAGVAFTNAGLGATHAIAMAAGAIHHTPHGVTIALTLPQVIRHNAASAPDRYAEVAELLGEDTDRASPGDAAEAAAVAVERLASDVGIDGGLSTLGIEEDDAGHIAERASTLERLLAGNPRRVTKTDLEEIVRRSI</sequence>
<evidence type="ECO:0000256" key="7">
    <source>
        <dbReference type="ARBA" id="ARBA00049496"/>
    </source>
</evidence>
<evidence type="ECO:0000313" key="10">
    <source>
        <dbReference type="EMBL" id="KKF39684.1"/>
    </source>
</evidence>
<keyword evidence="4" id="KW-0809">Transit peptide</keyword>
<comment type="similarity">
    <text evidence="2">Belongs to the iron-containing alcohol dehydrogenase family. Hydroxyacid-oxoacid transhydrogenase subfamily.</text>
</comment>
<feature type="domain" description="Fe-containing alcohol dehydrogenase-like C-terminal" evidence="9">
    <location>
        <begin position="237"/>
        <end position="409"/>
    </location>
</feature>
<reference evidence="10 11" key="1">
    <citation type="journal article" date="2015" name="Genome Announc.">
        <title>Draft genome sequence of a Halorubrum H3 strain isolated from the burlinskoye salt lake (Altai Krai, Russia).</title>
        <authorList>
            <person name="Rozanov A.S."/>
            <person name="Bryanskaya A.V."/>
            <person name="Malup T.K."/>
            <person name="Kotenko A.V."/>
            <person name="Peltek S.E."/>
        </authorList>
    </citation>
    <scope>NUCLEOTIDE SEQUENCE [LARGE SCALE GENOMIC DNA]</scope>
    <source>
        <strain evidence="10 11">H3</strain>
    </source>
</reference>
<dbReference type="Gene3D" id="1.20.1090.10">
    <property type="entry name" value="Dehydroquinate synthase-like - alpha domain"/>
    <property type="match status" value="1"/>
</dbReference>
<evidence type="ECO:0000256" key="6">
    <source>
        <dbReference type="ARBA" id="ARBA00023027"/>
    </source>
</evidence>
<evidence type="ECO:0000256" key="4">
    <source>
        <dbReference type="ARBA" id="ARBA00022946"/>
    </source>
</evidence>